<accession>A0A518KAT7</accession>
<keyword evidence="3" id="KW-1185">Reference proteome</keyword>
<dbReference type="CDD" id="cd00090">
    <property type="entry name" value="HTH_ARSR"/>
    <property type="match status" value="1"/>
</dbReference>
<dbReference type="AlphaFoldDB" id="A0A518KAT7"/>
<dbReference type="PRINTS" id="PR00033">
    <property type="entry name" value="HTHASNC"/>
</dbReference>
<evidence type="ECO:0000256" key="1">
    <source>
        <dbReference type="SAM" id="MobiDB-lite"/>
    </source>
</evidence>
<dbReference type="EMBL" id="CP036349">
    <property type="protein sequence ID" value="QDV74898.1"/>
    <property type="molecule type" value="Genomic_DNA"/>
</dbReference>
<evidence type="ECO:0000313" key="2">
    <source>
        <dbReference type="EMBL" id="QDV74898.1"/>
    </source>
</evidence>
<gene>
    <name evidence="2" type="ORF">Spa11_31070</name>
</gene>
<sequence>MVTSDDSDRLLLDYLRRHRTASVGELGDLLGVTATAIRQRLTRLMAEGLIERQLRHPAVTNGPQEASEELLEASQGVRRDPTPPRSKNGRGRPSYDYRLTDRGRQSAGDNFHDLAEVLWQEIRQIEEPRVRVGLVKRVAERLAQRYSSQVGGEDVAERMRHLMRLMGEREVPVDVDETNGLPVLTMLACPYPQLAEQDRSICAVEKAMISEIVGQGMRLSECRLDGGGCCTFSPSAEFATEGATE</sequence>
<dbReference type="Pfam" id="PF13412">
    <property type="entry name" value="HTH_24"/>
    <property type="match status" value="1"/>
</dbReference>
<dbReference type="InterPro" id="IPR036390">
    <property type="entry name" value="WH_DNA-bd_sf"/>
</dbReference>
<dbReference type="InterPro" id="IPR036388">
    <property type="entry name" value="WH-like_DNA-bd_sf"/>
</dbReference>
<dbReference type="RefSeq" id="WP_145113709.1">
    <property type="nucleotide sequence ID" value="NZ_CP036349.1"/>
</dbReference>
<dbReference type="InterPro" id="IPR000485">
    <property type="entry name" value="AsnC-type_HTH_dom"/>
</dbReference>
<dbReference type="InterPro" id="IPR019885">
    <property type="entry name" value="Tscrpt_reg_HTH_AsnC-type_CS"/>
</dbReference>
<feature type="region of interest" description="Disordered" evidence="1">
    <location>
        <begin position="55"/>
        <end position="104"/>
    </location>
</feature>
<dbReference type="InterPro" id="IPR011991">
    <property type="entry name" value="ArsR-like_HTH"/>
</dbReference>
<protein>
    <submittedName>
        <fullName evidence="2">MarR family protein</fullName>
    </submittedName>
</protein>
<dbReference type="Gene3D" id="1.10.10.10">
    <property type="entry name" value="Winged helix-like DNA-binding domain superfamily/Winged helix DNA-binding domain"/>
    <property type="match status" value="1"/>
</dbReference>
<dbReference type="GO" id="GO:0006355">
    <property type="term" value="P:regulation of DNA-templated transcription"/>
    <property type="evidence" value="ECO:0007669"/>
    <property type="project" value="UniProtKB-ARBA"/>
</dbReference>
<evidence type="ECO:0000313" key="3">
    <source>
        <dbReference type="Proteomes" id="UP000316426"/>
    </source>
</evidence>
<dbReference type="GO" id="GO:0043565">
    <property type="term" value="F:sequence-specific DNA binding"/>
    <property type="evidence" value="ECO:0007669"/>
    <property type="project" value="InterPro"/>
</dbReference>
<dbReference type="KEGG" id="bmei:Spa11_31070"/>
<dbReference type="Proteomes" id="UP000316426">
    <property type="component" value="Chromosome"/>
</dbReference>
<name>A0A518KAT7_9BACT</name>
<dbReference type="PROSITE" id="PS00519">
    <property type="entry name" value="HTH_ASNC_1"/>
    <property type="match status" value="1"/>
</dbReference>
<organism evidence="2 3">
    <name type="scientific">Botrimarina mediterranea</name>
    <dbReference type="NCBI Taxonomy" id="2528022"/>
    <lineage>
        <taxon>Bacteria</taxon>
        <taxon>Pseudomonadati</taxon>
        <taxon>Planctomycetota</taxon>
        <taxon>Planctomycetia</taxon>
        <taxon>Pirellulales</taxon>
        <taxon>Lacipirellulaceae</taxon>
        <taxon>Botrimarina</taxon>
    </lineage>
</organism>
<feature type="compositionally biased region" description="Basic and acidic residues" evidence="1">
    <location>
        <begin position="93"/>
        <end position="104"/>
    </location>
</feature>
<proteinExistence type="predicted"/>
<dbReference type="SUPFAM" id="SSF46785">
    <property type="entry name" value="Winged helix' DNA-binding domain"/>
    <property type="match status" value="1"/>
</dbReference>
<reference evidence="2 3" key="1">
    <citation type="submission" date="2019-02" db="EMBL/GenBank/DDBJ databases">
        <title>Deep-cultivation of Planctomycetes and their phenomic and genomic characterization uncovers novel biology.</title>
        <authorList>
            <person name="Wiegand S."/>
            <person name="Jogler M."/>
            <person name="Boedeker C."/>
            <person name="Pinto D."/>
            <person name="Vollmers J."/>
            <person name="Rivas-Marin E."/>
            <person name="Kohn T."/>
            <person name="Peeters S.H."/>
            <person name="Heuer A."/>
            <person name="Rast P."/>
            <person name="Oberbeckmann S."/>
            <person name="Bunk B."/>
            <person name="Jeske O."/>
            <person name="Meyerdierks A."/>
            <person name="Storesund J.E."/>
            <person name="Kallscheuer N."/>
            <person name="Luecker S."/>
            <person name="Lage O.M."/>
            <person name="Pohl T."/>
            <person name="Merkel B.J."/>
            <person name="Hornburger P."/>
            <person name="Mueller R.-W."/>
            <person name="Bruemmer F."/>
            <person name="Labrenz M."/>
            <person name="Spormann A.M."/>
            <person name="Op den Camp H."/>
            <person name="Overmann J."/>
            <person name="Amann R."/>
            <person name="Jetten M.S.M."/>
            <person name="Mascher T."/>
            <person name="Medema M.H."/>
            <person name="Devos D.P."/>
            <person name="Kaster A.-K."/>
            <person name="Ovreas L."/>
            <person name="Rohde M."/>
            <person name="Galperin M.Y."/>
            <person name="Jogler C."/>
        </authorList>
    </citation>
    <scope>NUCLEOTIDE SEQUENCE [LARGE SCALE GENOMIC DNA]</scope>
    <source>
        <strain evidence="2 3">Spa11</strain>
    </source>
</reference>